<dbReference type="PANTHER" id="PTHR37836">
    <property type="entry name" value="LMO1036 PROTEIN"/>
    <property type="match status" value="1"/>
</dbReference>
<dbReference type="AlphaFoldDB" id="A0A3D9KW27"/>
<dbReference type="PANTHER" id="PTHR37836:SF2">
    <property type="entry name" value="DUF4038 DOMAIN-CONTAINING PROTEIN"/>
    <property type="match status" value="1"/>
</dbReference>
<evidence type="ECO:0000259" key="1">
    <source>
        <dbReference type="Pfam" id="PF13204"/>
    </source>
</evidence>
<proteinExistence type="predicted"/>
<name>A0A3D9KW27_MARFU</name>
<dbReference type="InterPro" id="IPR025277">
    <property type="entry name" value="Apiosidase-like_cat_dom"/>
</dbReference>
<dbReference type="Pfam" id="PF13204">
    <property type="entry name" value="Apiosidase"/>
    <property type="match status" value="1"/>
</dbReference>
<protein>
    <submittedName>
        <fullName evidence="3">Uncharacterized protein DUF4038</fullName>
    </submittedName>
</protein>
<dbReference type="InterPro" id="IPR017853">
    <property type="entry name" value="GH"/>
</dbReference>
<dbReference type="Gene3D" id="2.60.40.10">
    <property type="entry name" value="Immunoglobulins"/>
    <property type="match status" value="1"/>
</dbReference>
<evidence type="ECO:0000313" key="3">
    <source>
        <dbReference type="EMBL" id="RED92021.1"/>
    </source>
</evidence>
<keyword evidence="4" id="KW-1185">Reference proteome</keyword>
<feature type="domain" description="DUF5060" evidence="2">
    <location>
        <begin position="20"/>
        <end position="84"/>
    </location>
</feature>
<feature type="domain" description="Apiosidase-like catalytic" evidence="1">
    <location>
        <begin position="154"/>
        <end position="396"/>
    </location>
</feature>
<sequence>MIFCLCLGVTYTQGQELRADQWQVVDLSFTINKLPDLPFDHGVSALFTHESGETMTVPGYYNGAKEYQVRVSFSKPGKWTYEVSGIGKKNKNQRGVIEVTMAEKQRGPIQIMDGKSQHFAYANGEPYMAMAFELDWLFALDEIGADGLPNSSSIINEIAANGFNQVVMNVYAYDAHWGDKERMLPQHDFSKPEVFPYGGSNTNPDYDVLNVDFFKHLDKVIALLNEQDIIAHLMIYVWNKQVNWPDPESVEDNRYFDYVVKRYQAYPNLNWDISKEALAYGRDDMGYISRRIARLRSMDAHQRLVTVHDYNYCSKYPELVDFISIQEWEPYLYGRMREVRSRYDKPIFNIEHGGYEKTDITIFDGAYNDALTCLDRAYQCAFAGTYSTYYWQNAAWYHVIYDLNDVAENPPKLSYYRHLMDFFDTYPLHEFEPERGAFSPPALSRETTFLYYLDSDRLGIYGENKRLKDQKVSIRWFDPQTGKYLNAEERQMDGVWLGFDKPAALKGAMAIAVIEIIK</sequence>
<dbReference type="Proteomes" id="UP000256779">
    <property type="component" value="Unassembled WGS sequence"/>
</dbReference>
<dbReference type="Pfam" id="PF16586">
    <property type="entry name" value="DUF5060"/>
    <property type="match status" value="1"/>
</dbReference>
<reference evidence="3 4" key="1">
    <citation type="submission" date="2018-07" db="EMBL/GenBank/DDBJ databases">
        <title>Genomic Encyclopedia of Type Strains, Phase IV (KMG-IV): sequencing the most valuable type-strain genomes for metagenomic binning, comparative biology and taxonomic classification.</title>
        <authorList>
            <person name="Goeker M."/>
        </authorList>
    </citation>
    <scope>NUCLEOTIDE SEQUENCE [LARGE SCALE GENOMIC DNA]</scope>
    <source>
        <strain evidence="3 4">DSM 4134</strain>
    </source>
</reference>
<dbReference type="InterPro" id="IPR032260">
    <property type="entry name" value="DUF5060"/>
</dbReference>
<organism evidence="3 4">
    <name type="scientific">Marinoscillum furvescens DSM 4134</name>
    <dbReference type="NCBI Taxonomy" id="1122208"/>
    <lineage>
        <taxon>Bacteria</taxon>
        <taxon>Pseudomonadati</taxon>
        <taxon>Bacteroidota</taxon>
        <taxon>Cytophagia</taxon>
        <taxon>Cytophagales</taxon>
        <taxon>Reichenbachiellaceae</taxon>
        <taxon>Marinoscillum</taxon>
    </lineage>
</organism>
<comment type="caution">
    <text evidence="3">The sequence shown here is derived from an EMBL/GenBank/DDBJ whole genome shotgun (WGS) entry which is preliminary data.</text>
</comment>
<evidence type="ECO:0000259" key="2">
    <source>
        <dbReference type="Pfam" id="PF16586"/>
    </source>
</evidence>
<evidence type="ECO:0000313" key="4">
    <source>
        <dbReference type="Proteomes" id="UP000256779"/>
    </source>
</evidence>
<accession>A0A3D9KW27</accession>
<gene>
    <name evidence="3" type="ORF">C7460_13414</name>
</gene>
<dbReference type="EMBL" id="QREG01000034">
    <property type="protein sequence ID" value="RED92021.1"/>
    <property type="molecule type" value="Genomic_DNA"/>
</dbReference>
<dbReference type="SUPFAM" id="SSF51445">
    <property type="entry name" value="(Trans)glycosidases"/>
    <property type="match status" value="1"/>
</dbReference>
<dbReference type="InterPro" id="IPR013783">
    <property type="entry name" value="Ig-like_fold"/>
</dbReference>
<dbReference type="Gene3D" id="3.20.20.80">
    <property type="entry name" value="Glycosidases"/>
    <property type="match status" value="1"/>
</dbReference>